<proteinExistence type="inferred from homology"/>
<dbReference type="InterPro" id="IPR043636">
    <property type="entry name" value="L1_RRM_dom"/>
</dbReference>
<dbReference type="Proteomes" id="UP000002281">
    <property type="component" value="Chromosome 17"/>
</dbReference>
<evidence type="ECO:0000313" key="5">
    <source>
        <dbReference type="Proteomes" id="UP000002281"/>
    </source>
</evidence>
<dbReference type="Gene3D" id="3.30.250.20">
    <property type="entry name" value="L1 transposable element, C-terminal domain"/>
    <property type="match status" value="1"/>
</dbReference>
<dbReference type="PANTHER" id="PTHR11505">
    <property type="entry name" value="L1 TRANSPOSABLE ELEMENT-RELATED"/>
    <property type="match status" value="1"/>
</dbReference>
<reference evidence="4" key="2">
    <citation type="submission" date="2025-08" db="UniProtKB">
        <authorList>
            <consortium name="Ensembl"/>
        </authorList>
    </citation>
    <scope>IDENTIFICATION</scope>
    <source>
        <strain evidence="4">Thoroughbred</strain>
    </source>
</reference>
<organism evidence="4 5">
    <name type="scientific">Equus caballus</name>
    <name type="common">Horse</name>
    <dbReference type="NCBI Taxonomy" id="9796"/>
    <lineage>
        <taxon>Eukaryota</taxon>
        <taxon>Metazoa</taxon>
        <taxon>Chordata</taxon>
        <taxon>Craniata</taxon>
        <taxon>Vertebrata</taxon>
        <taxon>Euteleostomi</taxon>
        <taxon>Mammalia</taxon>
        <taxon>Eutheria</taxon>
        <taxon>Laurasiatheria</taxon>
        <taxon>Perissodactyla</taxon>
        <taxon>Equidae</taxon>
        <taxon>Equus</taxon>
    </lineage>
</organism>
<dbReference type="Pfam" id="PF02994">
    <property type="entry name" value="Transposase_22"/>
    <property type="match status" value="1"/>
</dbReference>
<reference evidence="4" key="3">
    <citation type="submission" date="2025-09" db="UniProtKB">
        <authorList>
            <consortium name="Ensembl"/>
        </authorList>
    </citation>
    <scope>IDENTIFICATION</scope>
    <source>
        <strain evidence="4">Thoroughbred</strain>
    </source>
</reference>
<dbReference type="GeneTree" id="ENSGT01150000286982"/>
<accession>A0A9L0RA36</accession>
<keyword evidence="5" id="KW-1185">Reference proteome</keyword>
<dbReference type="Ensembl" id="ENSECAT00000136380.1">
    <property type="protein sequence ID" value="ENSECAP00000058637.1"/>
    <property type="gene ID" value="ENSECAG00000056582.1"/>
</dbReference>
<evidence type="ECO:0000259" key="3">
    <source>
        <dbReference type="Pfam" id="PF17490"/>
    </source>
</evidence>
<dbReference type="InterPro" id="IPR004244">
    <property type="entry name" value="Transposase_22"/>
</dbReference>
<evidence type="ECO:0000256" key="1">
    <source>
        <dbReference type="ARBA" id="ARBA00061640"/>
    </source>
</evidence>
<dbReference type="InterPro" id="IPR035300">
    <property type="entry name" value="L1_dsRBD"/>
</dbReference>
<reference evidence="4 5" key="1">
    <citation type="journal article" date="2009" name="Science">
        <title>Genome sequence, comparative analysis, and population genetics of the domestic horse.</title>
        <authorList>
            <consortium name="Broad Institute Genome Sequencing Platform"/>
            <consortium name="Broad Institute Whole Genome Assembly Team"/>
            <person name="Wade C.M."/>
            <person name="Giulotto E."/>
            <person name="Sigurdsson S."/>
            <person name="Zoli M."/>
            <person name="Gnerre S."/>
            <person name="Imsland F."/>
            <person name="Lear T.L."/>
            <person name="Adelson D.L."/>
            <person name="Bailey E."/>
            <person name="Bellone R.R."/>
            <person name="Bloecker H."/>
            <person name="Distl O."/>
            <person name="Edgar R.C."/>
            <person name="Garber M."/>
            <person name="Leeb T."/>
            <person name="Mauceli E."/>
            <person name="MacLeod J.N."/>
            <person name="Penedo M.C.T."/>
            <person name="Raison J.M."/>
            <person name="Sharpe T."/>
            <person name="Vogel J."/>
            <person name="Andersson L."/>
            <person name="Antczak D.F."/>
            <person name="Biagi T."/>
            <person name="Binns M.M."/>
            <person name="Chowdhary B.P."/>
            <person name="Coleman S.J."/>
            <person name="Della Valle G."/>
            <person name="Fryc S."/>
            <person name="Guerin G."/>
            <person name="Hasegawa T."/>
            <person name="Hill E.W."/>
            <person name="Jurka J."/>
            <person name="Kiialainen A."/>
            <person name="Lindgren G."/>
            <person name="Liu J."/>
            <person name="Magnani E."/>
            <person name="Mickelson J.R."/>
            <person name="Murray J."/>
            <person name="Nergadze S.G."/>
            <person name="Onofrio R."/>
            <person name="Pedroni S."/>
            <person name="Piras M.F."/>
            <person name="Raudsepp T."/>
            <person name="Rocchi M."/>
            <person name="Roeed K.H."/>
            <person name="Ryder O.A."/>
            <person name="Searle S."/>
            <person name="Skow L."/>
            <person name="Swinburne J.E."/>
            <person name="Syvaenen A.C."/>
            <person name="Tozaki T."/>
            <person name="Valberg S.J."/>
            <person name="Vaudin M."/>
            <person name="White J.R."/>
            <person name="Zody M.C."/>
            <person name="Lander E.S."/>
            <person name="Lindblad-Toh K."/>
        </authorList>
    </citation>
    <scope>NUCLEOTIDE SEQUENCE [LARGE SCALE GENOMIC DNA]</scope>
    <source>
        <strain evidence="4 5">Thoroughbred</strain>
    </source>
</reference>
<dbReference type="Pfam" id="PF17490">
    <property type="entry name" value="Tnp_22_dsRBD"/>
    <property type="match status" value="1"/>
</dbReference>
<sequence>MLQEIADSIRKRNQKIIGIPEGKEKENGAESLFKEVTAENFPNLEKEMEIHVKEATRSPNFVNVKRPSPRHIVVKLEKVNDKEKILRAARQKKITYKGTLISLSVDFSVETLQTGREWNNIFKILKDKNFQQEYSISKNILQI</sequence>
<comment type="similarity">
    <text evidence="1">Belongs to the transposase 22 family.</text>
</comment>
<evidence type="ECO:0008006" key="6">
    <source>
        <dbReference type="Google" id="ProtNLM"/>
    </source>
</evidence>
<evidence type="ECO:0000313" key="4">
    <source>
        <dbReference type="Ensembl" id="ENSECAP00000058637.1"/>
    </source>
</evidence>
<feature type="domain" description="L1 transposable element dsRBD-like" evidence="3">
    <location>
        <begin position="110"/>
        <end position="135"/>
    </location>
</feature>
<dbReference type="FunFam" id="3.30.70.1820:FF:000002">
    <property type="entry name" value="LINE-1 retrotransposable element ORF1 protein"/>
    <property type="match status" value="1"/>
</dbReference>
<dbReference type="Gene3D" id="3.30.70.1820">
    <property type="entry name" value="L1 transposable element, RRM domain"/>
    <property type="match status" value="1"/>
</dbReference>
<name>A0A9L0RA36_HORSE</name>
<dbReference type="InterPro" id="IPR042566">
    <property type="entry name" value="L1_C"/>
</dbReference>
<feature type="domain" description="L1 transposable element RRM" evidence="2">
    <location>
        <begin position="13"/>
        <end position="106"/>
    </location>
</feature>
<dbReference type="GO" id="GO:0032197">
    <property type="term" value="P:retrotransposition"/>
    <property type="evidence" value="ECO:0000318"/>
    <property type="project" value="GO_Central"/>
</dbReference>
<protein>
    <recommendedName>
        <fullName evidence="6">L1 transposable element RRM domain-containing protein</fullName>
    </recommendedName>
</protein>
<dbReference type="AlphaFoldDB" id="A0A9L0RA36"/>
<dbReference type="GO" id="GO:1990904">
    <property type="term" value="C:ribonucleoprotein complex"/>
    <property type="evidence" value="ECO:0000318"/>
    <property type="project" value="GO_Central"/>
</dbReference>
<evidence type="ECO:0000259" key="2">
    <source>
        <dbReference type="Pfam" id="PF02994"/>
    </source>
</evidence>
<dbReference type="GO" id="GO:0003727">
    <property type="term" value="F:single-stranded RNA binding"/>
    <property type="evidence" value="ECO:0000318"/>
    <property type="project" value="GO_Central"/>
</dbReference>